<proteinExistence type="inferred from homology"/>
<evidence type="ECO:0000256" key="2">
    <source>
        <dbReference type="ARBA" id="ARBA00022729"/>
    </source>
</evidence>
<feature type="signal peptide" evidence="4">
    <location>
        <begin position="1"/>
        <end position="22"/>
    </location>
</feature>
<dbReference type="InterPro" id="IPR005632">
    <property type="entry name" value="Chaperone_Skp"/>
</dbReference>
<dbReference type="OrthoDB" id="1524711at2"/>
<protein>
    <submittedName>
        <fullName evidence="5">Periplasmic chaperone for outer membrane proteins Skp</fullName>
    </submittedName>
</protein>
<dbReference type="RefSeq" id="WP_089713839.1">
    <property type="nucleotide sequence ID" value="NZ_FMAR01000012.1"/>
</dbReference>
<evidence type="ECO:0000256" key="4">
    <source>
        <dbReference type="SAM" id="SignalP"/>
    </source>
</evidence>
<dbReference type="Pfam" id="PF03938">
    <property type="entry name" value="OmpH"/>
    <property type="match status" value="1"/>
</dbReference>
<dbReference type="GO" id="GO:0005829">
    <property type="term" value="C:cytosol"/>
    <property type="evidence" value="ECO:0007669"/>
    <property type="project" value="TreeGrafter"/>
</dbReference>
<keyword evidence="6" id="KW-1185">Reference proteome</keyword>
<dbReference type="GO" id="GO:0050821">
    <property type="term" value="P:protein stabilization"/>
    <property type="evidence" value="ECO:0007669"/>
    <property type="project" value="TreeGrafter"/>
</dbReference>
<organism evidence="5 6">
    <name type="scientific">Chitinophaga costaii</name>
    <dbReference type="NCBI Taxonomy" id="1335309"/>
    <lineage>
        <taxon>Bacteria</taxon>
        <taxon>Pseudomonadati</taxon>
        <taxon>Bacteroidota</taxon>
        <taxon>Chitinophagia</taxon>
        <taxon>Chitinophagales</taxon>
        <taxon>Chitinophagaceae</taxon>
        <taxon>Chitinophaga</taxon>
    </lineage>
</organism>
<dbReference type="AlphaFoldDB" id="A0A1C4F6K4"/>
<feature type="coiled-coil region" evidence="3">
    <location>
        <begin position="85"/>
        <end position="112"/>
    </location>
</feature>
<keyword evidence="3" id="KW-0175">Coiled coil</keyword>
<dbReference type="GO" id="GO:0051082">
    <property type="term" value="F:unfolded protein binding"/>
    <property type="evidence" value="ECO:0007669"/>
    <property type="project" value="InterPro"/>
</dbReference>
<accession>A0A1C4F6K4</accession>
<name>A0A1C4F6K4_9BACT</name>
<dbReference type="SUPFAM" id="SSF111384">
    <property type="entry name" value="OmpH-like"/>
    <property type="match status" value="1"/>
</dbReference>
<dbReference type="InterPro" id="IPR024930">
    <property type="entry name" value="Skp_dom_sf"/>
</dbReference>
<keyword evidence="2 4" id="KW-0732">Signal</keyword>
<dbReference type="SMART" id="SM00935">
    <property type="entry name" value="OmpH"/>
    <property type="match status" value="1"/>
</dbReference>
<dbReference type="Gene3D" id="3.30.910.20">
    <property type="entry name" value="Skp domain"/>
    <property type="match status" value="1"/>
</dbReference>
<dbReference type="EMBL" id="FMAR01000012">
    <property type="protein sequence ID" value="SCC51263.1"/>
    <property type="molecule type" value="Genomic_DNA"/>
</dbReference>
<dbReference type="PANTHER" id="PTHR35089:SF1">
    <property type="entry name" value="CHAPERONE PROTEIN SKP"/>
    <property type="match status" value="1"/>
</dbReference>
<comment type="similarity">
    <text evidence="1">Belongs to the Skp family.</text>
</comment>
<dbReference type="Proteomes" id="UP000242818">
    <property type="component" value="Unassembled WGS sequence"/>
</dbReference>
<reference evidence="5 6" key="1">
    <citation type="submission" date="2016-08" db="EMBL/GenBank/DDBJ databases">
        <authorList>
            <person name="Seilhamer J.J."/>
        </authorList>
    </citation>
    <scope>NUCLEOTIDE SEQUENCE [LARGE SCALE GENOMIC DNA]</scope>
    <source>
        <strain evidence="5 6">A37T2</strain>
    </source>
</reference>
<dbReference type="STRING" id="1335309.GA0116948_11221"/>
<evidence type="ECO:0000256" key="1">
    <source>
        <dbReference type="ARBA" id="ARBA00009091"/>
    </source>
</evidence>
<gene>
    <name evidence="5" type="ORF">GA0116948_11221</name>
</gene>
<evidence type="ECO:0000313" key="6">
    <source>
        <dbReference type="Proteomes" id="UP000242818"/>
    </source>
</evidence>
<dbReference type="PANTHER" id="PTHR35089">
    <property type="entry name" value="CHAPERONE PROTEIN SKP"/>
    <property type="match status" value="1"/>
</dbReference>
<evidence type="ECO:0000256" key="3">
    <source>
        <dbReference type="SAM" id="Coils"/>
    </source>
</evidence>
<evidence type="ECO:0000313" key="5">
    <source>
        <dbReference type="EMBL" id="SCC51263.1"/>
    </source>
</evidence>
<feature type="chain" id="PRO_5008691661" evidence="4">
    <location>
        <begin position="23"/>
        <end position="169"/>
    </location>
</feature>
<sequence length="169" mass="18708">MKKYAMIAVVAVAGLTSTAVKAQSKVGYINAQAVIEAMPEAKKATDSLQLYQESLEKDGKSLVDEYTAKTKDFNDKAASMTDNMKDLKAREIQDIQKRIEDYRQSAEQKIDQRRSELLKPIYDKARKAIEDASKEKGYTYVIDGSSGILLVSPPGDDLMPAVKVKLGIK</sequence>